<dbReference type="PROSITE" id="PS50005">
    <property type="entry name" value="TPR"/>
    <property type="match status" value="5"/>
</dbReference>
<keyword evidence="1" id="KW-0677">Repeat</keyword>
<dbReference type="SMART" id="SM00028">
    <property type="entry name" value="TPR"/>
    <property type="match status" value="13"/>
</dbReference>
<evidence type="ECO:0000313" key="5">
    <source>
        <dbReference type="EMBL" id="KAF5372987.1"/>
    </source>
</evidence>
<keyword evidence="2 3" id="KW-0802">TPR repeat</keyword>
<dbReference type="PANTHER" id="PTHR15704">
    <property type="entry name" value="SUPERKILLER 3 PROTEIN-RELATED"/>
    <property type="match status" value="1"/>
</dbReference>
<gene>
    <name evidence="5" type="ORF">D9758_001789</name>
</gene>
<dbReference type="GO" id="GO:0006401">
    <property type="term" value="P:RNA catabolic process"/>
    <property type="evidence" value="ECO:0007669"/>
    <property type="project" value="InterPro"/>
</dbReference>
<evidence type="ECO:0000256" key="4">
    <source>
        <dbReference type="SAM" id="MobiDB-lite"/>
    </source>
</evidence>
<protein>
    <recommendedName>
        <fullName evidence="7">Superkiller protein 3</fullName>
    </recommendedName>
</protein>
<feature type="repeat" description="TPR" evidence="3">
    <location>
        <begin position="982"/>
        <end position="1015"/>
    </location>
</feature>
<evidence type="ECO:0000256" key="2">
    <source>
        <dbReference type="ARBA" id="ARBA00022803"/>
    </source>
</evidence>
<evidence type="ECO:0000256" key="1">
    <source>
        <dbReference type="ARBA" id="ARBA00022737"/>
    </source>
</evidence>
<organism evidence="5 6">
    <name type="scientific">Tetrapyrgos nigripes</name>
    <dbReference type="NCBI Taxonomy" id="182062"/>
    <lineage>
        <taxon>Eukaryota</taxon>
        <taxon>Fungi</taxon>
        <taxon>Dikarya</taxon>
        <taxon>Basidiomycota</taxon>
        <taxon>Agaricomycotina</taxon>
        <taxon>Agaricomycetes</taxon>
        <taxon>Agaricomycetidae</taxon>
        <taxon>Agaricales</taxon>
        <taxon>Marasmiineae</taxon>
        <taxon>Marasmiaceae</taxon>
        <taxon>Tetrapyrgos</taxon>
    </lineage>
</organism>
<evidence type="ECO:0008006" key="7">
    <source>
        <dbReference type="Google" id="ProtNLM"/>
    </source>
</evidence>
<dbReference type="InterPro" id="IPR040962">
    <property type="entry name" value="TPR_22"/>
</dbReference>
<dbReference type="OrthoDB" id="421075at2759"/>
<dbReference type="Gene3D" id="1.25.40.10">
    <property type="entry name" value="Tetratricopeptide repeat domain"/>
    <property type="match status" value="4"/>
</dbReference>
<sequence length="1402" mass="155937">MSIVKTKLKSARDHLGKKNYDAAKDAALQVLDFEPDNYNANVFLGLASLELGELDESEKAYRRATDLNPDQLLAWQGLSQFYEKKADWESYADVLLRLMKMHAQSQDAVKCAETLQKYIDLRRKSSSAGQLVEALSFLLPSSPFYDLLATLPPPDPTSPASTTTFNIQSSIHNTLTVLEELVSIVERQEEESFKKEVDKRRLRLGAPGLEQIRNEVGREIWGSSPLPDYYNEILNHPDTSDLLRRETESKLLKFKERHLSSLPATEESSSLKSKIGQEVTELVSGIVLLKIPNELAWTLFIESKDVEHTYEYDYGLLRQFIALCPSSHLASIIRGFFMYMQISLSEDQDEEEEEGKEQAPQTPEDPDLGYDIIMEAYKFIPNSVLANRILGEVQLKELEYASAVQTAQSSLHLLNKMESNIGKTLPRVRLAFNVILATSLVDLFPPKHHRRALGIINEILTVSPDSISGLMGRAYILQASYQWREAGNLFARVHTLLPDDLKDGLRAKEEHAWCQIKTRDFSDGTRRLGEVLEALGSSEERSHDRARCHWRLGQAFWDSDGKHEDAYKNFIIALKCDSTFAPAFTSLGIYYTEIAQDPARASKCFQKAFELDSREAEAAYRLVKGFADEQEWDLVEIVARRTIEGEGGLEGGMAANSTEKFSPTHTWAWKALGIVNFIRRDYVSAISAFQVALRAEPDDWLTWLRLGEAYFKSGRQSAALKALGRAKVLRPDDWICGFFIAEVHRQLGQFEDAISQLDSIMTAKPSEICVIASLAQTYLDLGCSERTTGFTARAQKSWISALSLASSAIKHSTGFRSVIWKIAADAVFHLSTLATLSDESSLRDVLIGLRDIFPATPSDRLSGLISPSSQLLDRISSRNDLLELAIFLYDHRASLGSSENTAVGSAWYDLAVSLRRLAAALPSSDRQADIEKQAVKSLIEAIRNLPNNADYWIALGDAYFTSQPRMAQHAYVKALEINSKSAATWTNLGLLYLHHQDHELANEAFYRAQSADPDYTLAWVGQALIAIGQGHVAGATGILAHAPEADYQYAAKIFDRRQKSSIPLMQHLMPAFFVLDRYCKASSNDPSALHLYGLVCEALGQVELGVELINKAVSILESAYEETEDAEIERQFTIAHSNIGRLQLSLGDCDSALASFDTVLGLLPENIEGEVQCSLLRTHAQFSAGLAHFRQGHLENALEMLEASLESAEDEEVKGQVQVLLAQVLWAIGTDDFKEQAKTKLLECISSNPENLTAINVLAAMGILTDDDSLVDAALSEILSLPIDRRLELDPQRNVDHLLVQHHLGQDDLTKAISVAQQAIFFRSYVARDPKPYSSVLPLLSSHVTDSENLADAGHNVNLQAVAETLAPSEEPKSLYFAQKGIMLRPSDPEGWIALALARGQV</sequence>
<accession>A0A8H5GXU0</accession>
<reference evidence="5 6" key="1">
    <citation type="journal article" date="2020" name="ISME J.">
        <title>Uncovering the hidden diversity of litter-decomposition mechanisms in mushroom-forming fungi.</title>
        <authorList>
            <person name="Floudas D."/>
            <person name="Bentzer J."/>
            <person name="Ahren D."/>
            <person name="Johansson T."/>
            <person name="Persson P."/>
            <person name="Tunlid A."/>
        </authorList>
    </citation>
    <scope>NUCLEOTIDE SEQUENCE [LARGE SCALE GENOMIC DNA]</scope>
    <source>
        <strain evidence="5 6">CBS 291.85</strain>
    </source>
</reference>
<dbReference type="GO" id="GO:0055087">
    <property type="term" value="C:Ski complex"/>
    <property type="evidence" value="ECO:0007669"/>
    <property type="project" value="InterPro"/>
</dbReference>
<feature type="repeat" description="TPR" evidence="3">
    <location>
        <begin position="666"/>
        <end position="699"/>
    </location>
</feature>
<feature type="repeat" description="TPR" evidence="3">
    <location>
        <begin position="38"/>
        <end position="71"/>
    </location>
</feature>
<feature type="repeat" description="TPR" evidence="3">
    <location>
        <begin position="700"/>
        <end position="733"/>
    </location>
</feature>
<evidence type="ECO:0000256" key="3">
    <source>
        <dbReference type="PROSITE-ProRule" id="PRU00339"/>
    </source>
</evidence>
<feature type="region of interest" description="Disordered" evidence="4">
    <location>
        <begin position="347"/>
        <end position="366"/>
    </location>
</feature>
<evidence type="ECO:0000313" key="6">
    <source>
        <dbReference type="Proteomes" id="UP000559256"/>
    </source>
</evidence>
<keyword evidence="6" id="KW-1185">Reference proteome</keyword>
<comment type="caution">
    <text evidence="5">The sequence shown here is derived from an EMBL/GenBank/DDBJ whole genome shotgun (WGS) entry which is preliminary data.</text>
</comment>
<dbReference type="InterPro" id="IPR039226">
    <property type="entry name" value="Ski3/TTC37"/>
</dbReference>
<dbReference type="EMBL" id="JAACJM010000004">
    <property type="protein sequence ID" value="KAF5372987.1"/>
    <property type="molecule type" value="Genomic_DNA"/>
</dbReference>
<name>A0A8H5GXU0_9AGAR</name>
<feature type="repeat" description="TPR" evidence="3">
    <location>
        <begin position="1133"/>
        <end position="1166"/>
    </location>
</feature>
<dbReference type="PANTHER" id="PTHR15704:SF7">
    <property type="entry name" value="SUPERKILLER COMPLEX PROTEIN 3"/>
    <property type="match status" value="1"/>
</dbReference>
<dbReference type="SUPFAM" id="SSF48452">
    <property type="entry name" value="TPR-like"/>
    <property type="match status" value="5"/>
</dbReference>
<dbReference type="InterPro" id="IPR011990">
    <property type="entry name" value="TPR-like_helical_dom_sf"/>
</dbReference>
<dbReference type="Pfam" id="PF13432">
    <property type="entry name" value="TPR_16"/>
    <property type="match status" value="4"/>
</dbReference>
<dbReference type="Proteomes" id="UP000559256">
    <property type="component" value="Unassembled WGS sequence"/>
</dbReference>
<proteinExistence type="predicted"/>
<dbReference type="InterPro" id="IPR019734">
    <property type="entry name" value="TPR_rpt"/>
</dbReference>
<dbReference type="Pfam" id="PF18833">
    <property type="entry name" value="TPR_22"/>
    <property type="match status" value="1"/>
</dbReference>